<feature type="transmembrane region" description="Helical" evidence="1">
    <location>
        <begin position="135"/>
        <end position="152"/>
    </location>
</feature>
<dbReference type="Proteomes" id="UP000184529">
    <property type="component" value="Unassembled WGS sequence"/>
</dbReference>
<gene>
    <name evidence="2" type="ORF">SAMN02745219_03203</name>
</gene>
<keyword evidence="1" id="KW-0812">Transmembrane</keyword>
<feature type="transmembrane region" description="Helical" evidence="1">
    <location>
        <begin position="89"/>
        <end position="115"/>
    </location>
</feature>
<evidence type="ECO:0008006" key="4">
    <source>
        <dbReference type="Google" id="ProtNLM"/>
    </source>
</evidence>
<proteinExistence type="predicted"/>
<reference evidence="3" key="1">
    <citation type="submission" date="2016-11" db="EMBL/GenBank/DDBJ databases">
        <authorList>
            <person name="Varghese N."/>
            <person name="Submissions S."/>
        </authorList>
    </citation>
    <scope>NUCLEOTIDE SEQUENCE [LARGE SCALE GENOMIC DNA]</scope>
    <source>
        <strain evidence="3">DSM 16057</strain>
    </source>
</reference>
<keyword evidence="3" id="KW-1185">Reference proteome</keyword>
<protein>
    <recommendedName>
        <fullName evidence="4">ABC-2 family transporter protein</fullName>
    </recommendedName>
</protein>
<dbReference type="STRING" id="1121432.SAMN02745219_03203"/>
<dbReference type="AlphaFoldDB" id="A0A1M6LNL9"/>
<feature type="transmembrane region" description="Helical" evidence="1">
    <location>
        <begin position="16"/>
        <end position="39"/>
    </location>
</feature>
<feature type="transmembrane region" description="Helical" evidence="1">
    <location>
        <begin position="51"/>
        <end position="68"/>
    </location>
</feature>
<feature type="transmembrane region" description="Helical" evidence="1">
    <location>
        <begin position="159"/>
        <end position="176"/>
    </location>
</feature>
<accession>A0A1M6LNL9</accession>
<dbReference type="OrthoDB" id="2024038at2"/>
<name>A0A1M6LNL9_9FIRM</name>
<evidence type="ECO:0000313" key="2">
    <source>
        <dbReference type="EMBL" id="SHJ72786.1"/>
    </source>
</evidence>
<dbReference type="EMBL" id="FQZM01000053">
    <property type="protein sequence ID" value="SHJ72786.1"/>
    <property type="molecule type" value="Genomic_DNA"/>
</dbReference>
<evidence type="ECO:0000256" key="1">
    <source>
        <dbReference type="SAM" id="Phobius"/>
    </source>
</evidence>
<organism evidence="2 3">
    <name type="scientific">Desulfofundulus thermosubterraneus DSM 16057</name>
    <dbReference type="NCBI Taxonomy" id="1121432"/>
    <lineage>
        <taxon>Bacteria</taxon>
        <taxon>Bacillati</taxon>
        <taxon>Bacillota</taxon>
        <taxon>Clostridia</taxon>
        <taxon>Eubacteriales</taxon>
        <taxon>Peptococcaceae</taxon>
        <taxon>Desulfofundulus</taxon>
    </lineage>
</organism>
<keyword evidence="1" id="KW-1133">Transmembrane helix</keyword>
<keyword evidence="1" id="KW-0472">Membrane</keyword>
<evidence type="ECO:0000313" key="3">
    <source>
        <dbReference type="Proteomes" id="UP000184529"/>
    </source>
</evidence>
<sequence length="223" mass="25548">MINGPFLRWEIRRLRWWYYGVLLFWLGNFIFTLCLIVPGQPVPVHWEHVDFLWFGMFWAIFWGGGLFVGKFRDGTMEFLLARPVSRREVYHSIVLAGGIPIVFLVILPSLFALTLPPWKTSHLFPGLLALNLLESVWLIAVFLLSACVYLFTGNSNRRYARFIEASFIGAAVAVLIELQKTNLPQLIQAHPLASLLLSLTAGCLFYGLGRWRFERMDILTNSG</sequence>
<dbReference type="RefSeq" id="WP_072871108.1">
    <property type="nucleotide sequence ID" value="NZ_FQZM01000053.1"/>
</dbReference>
<feature type="transmembrane region" description="Helical" evidence="1">
    <location>
        <begin position="188"/>
        <end position="208"/>
    </location>
</feature>